<dbReference type="PANTHER" id="PTHR30136">
    <property type="entry name" value="HELIX-TURN-HELIX TRANSCRIPTIONAL REGULATOR, ICLR FAMILY"/>
    <property type="match status" value="1"/>
</dbReference>
<gene>
    <name evidence="8" type="ORF">MTY_1439</name>
</gene>
<dbReference type="RefSeq" id="WP_011391955.1">
    <property type="nucleotide sequence ID" value="NZ_DF238840.1"/>
</dbReference>
<accession>A0A0S6UBI9</accession>
<reference evidence="8" key="1">
    <citation type="journal article" date="2014" name="Gene">
        <title>Genome-guided analysis of transformation efficiency and carbon dioxide assimilation by Moorella thermoacetica Y72.</title>
        <authorList>
            <person name="Tsukahara K."/>
            <person name="Kita A."/>
            <person name="Nakashimada Y."/>
            <person name="Hoshino T."/>
            <person name="Murakami K."/>
        </authorList>
    </citation>
    <scope>NUCLEOTIDE SEQUENCE [LARGE SCALE GENOMIC DNA]</scope>
    <source>
        <strain evidence="8">Y72</strain>
    </source>
</reference>
<comment type="function">
    <text evidence="4">May be an activator protein for the gylABX operon.</text>
</comment>
<dbReference type="AlphaFoldDB" id="A0A0S6UBI9"/>
<name>A0A0S6UBI9_NEOTH</name>
<feature type="domain" description="IclR-ED" evidence="7">
    <location>
        <begin position="71"/>
        <end position="254"/>
    </location>
</feature>
<evidence type="ECO:0000259" key="6">
    <source>
        <dbReference type="PROSITE" id="PS51077"/>
    </source>
</evidence>
<evidence type="ECO:0000256" key="3">
    <source>
        <dbReference type="ARBA" id="ARBA00023163"/>
    </source>
</evidence>
<dbReference type="SUPFAM" id="SSF46785">
    <property type="entry name" value="Winged helix' DNA-binding domain"/>
    <property type="match status" value="1"/>
</dbReference>
<dbReference type="Gene3D" id="3.30.450.40">
    <property type="match status" value="1"/>
</dbReference>
<evidence type="ECO:0000256" key="2">
    <source>
        <dbReference type="ARBA" id="ARBA00023125"/>
    </source>
</evidence>
<keyword evidence="3" id="KW-0804">Transcription</keyword>
<dbReference type="InterPro" id="IPR011991">
    <property type="entry name" value="ArsR-like_HTH"/>
</dbReference>
<evidence type="ECO:0000256" key="4">
    <source>
        <dbReference type="ARBA" id="ARBA00058938"/>
    </source>
</evidence>
<evidence type="ECO:0000256" key="5">
    <source>
        <dbReference type="ARBA" id="ARBA00070406"/>
    </source>
</evidence>
<dbReference type="Pfam" id="PF01614">
    <property type="entry name" value="IclR_C"/>
    <property type="match status" value="1"/>
</dbReference>
<evidence type="ECO:0000256" key="1">
    <source>
        <dbReference type="ARBA" id="ARBA00023015"/>
    </source>
</evidence>
<keyword evidence="2" id="KW-0238">DNA-binding</keyword>
<dbReference type="PROSITE" id="PS51078">
    <property type="entry name" value="ICLR_ED"/>
    <property type="match status" value="1"/>
</dbReference>
<dbReference type="PANTHER" id="PTHR30136:SF24">
    <property type="entry name" value="HTH-TYPE TRANSCRIPTIONAL REPRESSOR ALLR"/>
    <property type="match status" value="1"/>
</dbReference>
<proteinExistence type="predicted"/>
<organism evidence="8">
    <name type="scientific">Moorella thermoacetica Y72</name>
    <dbReference type="NCBI Taxonomy" id="1325331"/>
    <lineage>
        <taxon>Bacteria</taxon>
        <taxon>Bacillati</taxon>
        <taxon>Bacillota</taxon>
        <taxon>Clostridia</taxon>
        <taxon>Neomoorellales</taxon>
        <taxon>Neomoorellaceae</taxon>
        <taxon>Neomoorella</taxon>
    </lineage>
</organism>
<dbReference type="Pfam" id="PF09339">
    <property type="entry name" value="HTH_IclR"/>
    <property type="match status" value="1"/>
</dbReference>
<dbReference type="GO" id="GO:0003700">
    <property type="term" value="F:DNA-binding transcription factor activity"/>
    <property type="evidence" value="ECO:0007669"/>
    <property type="project" value="TreeGrafter"/>
</dbReference>
<dbReference type="FunFam" id="1.10.10.10:FF:000056">
    <property type="entry name" value="IclR family transcriptional regulator"/>
    <property type="match status" value="1"/>
</dbReference>
<evidence type="ECO:0000259" key="7">
    <source>
        <dbReference type="PROSITE" id="PS51078"/>
    </source>
</evidence>
<dbReference type="CDD" id="cd00090">
    <property type="entry name" value="HTH_ARSR"/>
    <property type="match status" value="1"/>
</dbReference>
<dbReference type="SMART" id="SM00346">
    <property type="entry name" value="HTH_ICLR"/>
    <property type="match status" value="1"/>
</dbReference>
<dbReference type="InterPro" id="IPR050707">
    <property type="entry name" value="HTH_MetabolicPath_Reg"/>
</dbReference>
<dbReference type="SUPFAM" id="SSF55781">
    <property type="entry name" value="GAF domain-like"/>
    <property type="match status" value="1"/>
</dbReference>
<evidence type="ECO:0000313" key="8">
    <source>
        <dbReference type="EMBL" id="GAF26101.1"/>
    </source>
</evidence>
<dbReference type="GO" id="GO:0003677">
    <property type="term" value="F:DNA binding"/>
    <property type="evidence" value="ECO:0007669"/>
    <property type="project" value="UniProtKB-KW"/>
</dbReference>
<feature type="domain" description="HTH iclR-type" evidence="6">
    <location>
        <begin position="8"/>
        <end position="70"/>
    </location>
</feature>
<dbReference type="InterPro" id="IPR036390">
    <property type="entry name" value="WH_DNA-bd_sf"/>
</dbReference>
<dbReference type="GO" id="GO:0045892">
    <property type="term" value="P:negative regulation of DNA-templated transcription"/>
    <property type="evidence" value="ECO:0007669"/>
    <property type="project" value="TreeGrafter"/>
</dbReference>
<dbReference type="InterPro" id="IPR036388">
    <property type="entry name" value="WH-like_DNA-bd_sf"/>
</dbReference>
<dbReference type="PROSITE" id="PS51077">
    <property type="entry name" value="HTH_ICLR"/>
    <property type="match status" value="1"/>
</dbReference>
<dbReference type="Gene3D" id="1.10.10.10">
    <property type="entry name" value="Winged helix-like DNA-binding domain superfamily/Winged helix DNA-binding domain"/>
    <property type="match status" value="1"/>
</dbReference>
<dbReference type="EMBL" id="DF238840">
    <property type="protein sequence ID" value="GAF26101.1"/>
    <property type="molecule type" value="Genomic_DNA"/>
</dbReference>
<protein>
    <recommendedName>
        <fullName evidence="5">Glycerol operon regulatory protein</fullName>
    </recommendedName>
</protein>
<dbReference type="InterPro" id="IPR014757">
    <property type="entry name" value="Tscrpt_reg_IclR_C"/>
</dbReference>
<dbReference type="InterPro" id="IPR005471">
    <property type="entry name" value="Tscrpt_reg_IclR_N"/>
</dbReference>
<dbReference type="Proteomes" id="UP000063718">
    <property type="component" value="Unassembled WGS sequence"/>
</dbReference>
<dbReference type="InterPro" id="IPR029016">
    <property type="entry name" value="GAF-like_dom_sf"/>
</dbReference>
<sequence length="268" mass="29214">MSQVEGHVQSLEKALKILEALAAAGEGIGLSELSRRLNLNKSTVYRMLSTLKAYGYVDQEETTEKYVLGLKILDLSGSLLERLDVRAVAHPYLKELADATQEVAHMVIRDGAEAVYIDKVEGNRTIRMHSQIGRRVALHSTAVGKAILAFLPEQEVVKIATDRGLPRFTPRTITTMASLQAELARVREQGYSVDDGENEEGIRCVGAPIFDHSGQVVAALSVSGLTISVTPERVPELGKMVGHAGQEISRQLGFKPATAERSFPSRLL</sequence>
<dbReference type="GeneID" id="45616455"/>
<keyword evidence="1" id="KW-0805">Transcription regulation</keyword>